<evidence type="ECO:0000313" key="2">
    <source>
        <dbReference type="EMBL" id="KMO25671.1"/>
    </source>
</evidence>
<proteinExistence type="predicted"/>
<feature type="region of interest" description="Disordered" evidence="1">
    <location>
        <begin position="1"/>
        <end position="45"/>
    </location>
</feature>
<name>A0ABR5HGL1_9HYPH</name>
<evidence type="ECO:0000256" key="1">
    <source>
        <dbReference type="SAM" id="MobiDB-lite"/>
    </source>
</evidence>
<dbReference type="Proteomes" id="UP000036471">
    <property type="component" value="Unassembled WGS sequence"/>
</dbReference>
<gene>
    <name evidence="2" type="ORF">QR79_06430</name>
</gene>
<organism evidence="2 3">
    <name type="scientific">Methylobacterium indicum</name>
    <dbReference type="NCBI Taxonomy" id="1775910"/>
    <lineage>
        <taxon>Bacteria</taxon>
        <taxon>Pseudomonadati</taxon>
        <taxon>Pseudomonadota</taxon>
        <taxon>Alphaproteobacteria</taxon>
        <taxon>Hyphomicrobiales</taxon>
        <taxon>Methylobacteriaceae</taxon>
        <taxon>Methylobacterium</taxon>
    </lineage>
</organism>
<sequence length="152" mass="15494">MGAAAGGDALEPDGVGRDGTDRATDNKDQSTAGVHANYPVSWMHSEKLVRPPAQGLGLRPEGVEEAPGVRQHCGPFVGAVIATGDNPGGKLTEPGDPLAQQGAGRSGADRVGPPARYGVLLRSRQGLGIRPAVAAVMLDDSRSLLPIGPFAD</sequence>
<evidence type="ECO:0000313" key="3">
    <source>
        <dbReference type="Proteomes" id="UP000036471"/>
    </source>
</evidence>
<dbReference type="EMBL" id="JTHG01000046">
    <property type="protein sequence ID" value="KMO25671.1"/>
    <property type="molecule type" value="Genomic_DNA"/>
</dbReference>
<protein>
    <submittedName>
        <fullName evidence="2">Uncharacterized protein</fullName>
    </submittedName>
</protein>
<accession>A0ABR5HGL1</accession>
<keyword evidence="3" id="KW-1185">Reference proteome</keyword>
<feature type="region of interest" description="Disordered" evidence="1">
    <location>
        <begin position="80"/>
        <end position="112"/>
    </location>
</feature>
<feature type="compositionally biased region" description="Basic and acidic residues" evidence="1">
    <location>
        <begin position="14"/>
        <end position="28"/>
    </location>
</feature>
<comment type="caution">
    <text evidence="2">The sequence shown here is derived from an EMBL/GenBank/DDBJ whole genome shotgun (WGS) entry which is preliminary data.</text>
</comment>
<reference evidence="2 3" key="1">
    <citation type="submission" date="2014-11" db="EMBL/GenBank/DDBJ databases">
        <title>Comparative genomics of Methylobacterium species.</title>
        <authorList>
            <person name="Chaudhry V."/>
            <person name="Patil P.B."/>
        </authorList>
    </citation>
    <scope>NUCLEOTIDE SEQUENCE [LARGE SCALE GENOMIC DNA]</scope>
    <source>
        <strain evidence="2 3">SE3.6</strain>
    </source>
</reference>